<dbReference type="SUPFAM" id="SSF49478">
    <property type="entry name" value="Cna protein B-type domain"/>
    <property type="match status" value="1"/>
</dbReference>
<dbReference type="InterPro" id="IPR013783">
    <property type="entry name" value="Ig-like_fold"/>
</dbReference>
<dbReference type="SUPFAM" id="SSF117074">
    <property type="entry name" value="Hypothetical protein PA1324"/>
    <property type="match status" value="1"/>
</dbReference>
<protein>
    <recommendedName>
        <fullName evidence="7">Bacterial Ig-like domain-containing protein</fullName>
    </recommendedName>
</protein>
<reference evidence="5 6" key="1">
    <citation type="journal article" date="2016" name="Nat. Commun.">
        <title>Thousands of microbial genomes shed light on interconnected biogeochemical processes in an aquifer system.</title>
        <authorList>
            <person name="Anantharaman K."/>
            <person name="Brown C.T."/>
            <person name="Hug L.A."/>
            <person name="Sharon I."/>
            <person name="Castelle C.J."/>
            <person name="Probst A.J."/>
            <person name="Thomas B.C."/>
            <person name="Singh A."/>
            <person name="Wilkins M.J."/>
            <person name="Karaoz U."/>
            <person name="Brodie E.L."/>
            <person name="Williams K.H."/>
            <person name="Hubbard S.S."/>
            <person name="Banfield J.F."/>
        </authorList>
    </citation>
    <scope>NUCLEOTIDE SEQUENCE [LARGE SCALE GENOMIC DNA]</scope>
</reference>
<feature type="region of interest" description="Disordered" evidence="2">
    <location>
        <begin position="455"/>
        <end position="481"/>
    </location>
</feature>
<feature type="domain" description="Bacterial Ig-like" evidence="3">
    <location>
        <begin position="597"/>
        <end position="681"/>
    </location>
</feature>
<dbReference type="Pfam" id="PF13620">
    <property type="entry name" value="CarboxypepD_reg"/>
    <property type="match status" value="2"/>
</dbReference>
<keyword evidence="1" id="KW-0175">Coiled coil</keyword>
<sequence length="711" mass="74366">MKKLILAAVFGVVLFGFGFVDFTQAASDPIPGVDIIVRRDPGGIAITVKTGADGSYNLTGLTPGNYDINIPGQSVRSVTVGSDGKLSGVALESDPIPGVDVKLGVVNVGILPTSRLYFFKEWGRGLSRLFTFNATAKAELELKITNEKAAELQAVAKASSVNSPAGLEKALKNYANAQVRLNARLEKLKDNSENPNVAKLLKEVDEKTAKHAELLERVASKIANETVQTGDIADNAVLTSKTLDNARNNIQQTFTSSIEKEENVKQKTEEQIKRAEVTISKFEAKLAGIITGFAPLRPAEFKIVTLPTGGEGGQHRALINTTRSNIKNITIDGDTNVYEVGLPGTAISTTRSNIKRPSITIDGQDNNDTTSPPSLMGEPIAGVDVKLPNGGLAIDGDPIPGVDIYLGKNPGGSIVITQTDSNGSYRFTGLAPGKYDLSVDGKLVKTITVGANGTVSGKAVSRGDSSGDTDKPSISDQAQGGSLSSYLAVSKGHLDDAKIAFAEGKYGMAYGLARSAEVIAQNGLQRIVEILGNQSPEEKNKTKTTENESPKPTNRKPAANESRMENRQEKPAPIKPEPTSVEQKHKPAELESTITILTSSLNPSTSNQSVTFTATVTGGATPTGSVTFLLNDVTNLGSSELNERGVATITTSTLSVGTHTVTATYNGTGAHTGSTSLVIKQVINQSESGAMGPGSGSSSSSDGSNAGAGSQ</sequence>
<dbReference type="Proteomes" id="UP000176339">
    <property type="component" value="Unassembled WGS sequence"/>
</dbReference>
<dbReference type="Pfam" id="PF16640">
    <property type="entry name" value="Big_3_5"/>
    <property type="match status" value="1"/>
</dbReference>
<gene>
    <name evidence="5" type="ORF">A2846_02340</name>
</gene>
<evidence type="ECO:0000259" key="4">
    <source>
        <dbReference type="Pfam" id="PF18915"/>
    </source>
</evidence>
<feature type="compositionally biased region" description="Low complexity" evidence="2">
    <location>
        <begin position="686"/>
        <end position="711"/>
    </location>
</feature>
<feature type="compositionally biased region" description="Basic and acidic residues" evidence="2">
    <location>
        <begin position="536"/>
        <end position="549"/>
    </location>
</feature>
<dbReference type="InterPro" id="IPR043725">
    <property type="entry name" value="DUF5667"/>
</dbReference>
<evidence type="ECO:0000313" key="6">
    <source>
        <dbReference type="Proteomes" id="UP000176339"/>
    </source>
</evidence>
<dbReference type="Pfam" id="PF18915">
    <property type="entry name" value="DUF5667"/>
    <property type="match status" value="1"/>
</dbReference>
<dbReference type="Gene3D" id="2.60.40.10">
    <property type="entry name" value="Immunoglobulins"/>
    <property type="match status" value="3"/>
</dbReference>
<feature type="compositionally biased region" description="Basic and acidic residues" evidence="2">
    <location>
        <begin position="562"/>
        <end position="572"/>
    </location>
</feature>
<evidence type="ECO:0008006" key="7">
    <source>
        <dbReference type="Google" id="ProtNLM"/>
    </source>
</evidence>
<evidence type="ECO:0000256" key="1">
    <source>
        <dbReference type="SAM" id="Coils"/>
    </source>
</evidence>
<comment type="caution">
    <text evidence="5">The sequence shown here is derived from an EMBL/GenBank/DDBJ whole genome shotgun (WGS) entry which is preliminary data.</text>
</comment>
<accession>A0A1F5P3T6</accession>
<feature type="region of interest" description="Disordered" evidence="2">
    <location>
        <begin position="684"/>
        <end position="711"/>
    </location>
</feature>
<evidence type="ECO:0000256" key="2">
    <source>
        <dbReference type="SAM" id="MobiDB-lite"/>
    </source>
</evidence>
<feature type="coiled-coil region" evidence="1">
    <location>
        <begin position="135"/>
        <end position="217"/>
    </location>
</feature>
<evidence type="ECO:0000259" key="3">
    <source>
        <dbReference type="Pfam" id="PF16640"/>
    </source>
</evidence>
<dbReference type="InterPro" id="IPR032109">
    <property type="entry name" value="Big_3_5"/>
</dbReference>
<dbReference type="EMBL" id="MFEN01000005">
    <property type="protein sequence ID" value="OGE84556.1"/>
    <property type="molecule type" value="Genomic_DNA"/>
</dbReference>
<organism evidence="5 6">
    <name type="scientific">Candidatus Doudnabacteria bacterium RIFCSPHIGHO2_01_FULL_49_9</name>
    <dbReference type="NCBI Taxonomy" id="1817827"/>
    <lineage>
        <taxon>Bacteria</taxon>
        <taxon>Candidatus Doudnaibacteriota</taxon>
    </lineage>
</organism>
<evidence type="ECO:0000313" key="5">
    <source>
        <dbReference type="EMBL" id="OGE84556.1"/>
    </source>
</evidence>
<feature type="domain" description="DUF5667" evidence="4">
    <location>
        <begin position="109"/>
        <end position="225"/>
    </location>
</feature>
<feature type="coiled-coil region" evidence="1">
    <location>
        <begin position="258"/>
        <end position="285"/>
    </location>
</feature>
<dbReference type="AlphaFoldDB" id="A0A1F5P3T6"/>
<feature type="region of interest" description="Disordered" evidence="2">
    <location>
        <begin position="531"/>
        <end position="587"/>
    </location>
</feature>
<name>A0A1F5P3T6_9BACT</name>
<proteinExistence type="predicted"/>